<dbReference type="PANTHER" id="PTHR24248:SF199">
    <property type="entry name" value="IP13425P-RELATED"/>
    <property type="match status" value="1"/>
</dbReference>
<dbReference type="CDD" id="cd14967">
    <property type="entry name" value="7tmA_amine_R-like"/>
    <property type="match status" value="1"/>
</dbReference>
<feature type="transmembrane region" description="Helical" evidence="12">
    <location>
        <begin position="184"/>
        <end position="204"/>
    </location>
</feature>
<evidence type="ECO:0000313" key="14">
    <source>
        <dbReference type="EMBL" id="CAC5405422.1"/>
    </source>
</evidence>
<dbReference type="Pfam" id="PF00001">
    <property type="entry name" value="7tm_1"/>
    <property type="match status" value="1"/>
</dbReference>
<dbReference type="SUPFAM" id="SSF81321">
    <property type="entry name" value="Family A G protein-coupled receptor-like"/>
    <property type="match status" value="1"/>
</dbReference>
<keyword evidence="15" id="KW-1185">Reference proteome</keyword>
<keyword evidence="4 12" id="KW-1133">Transmembrane helix</keyword>
<dbReference type="GO" id="GO:0005886">
    <property type="term" value="C:plasma membrane"/>
    <property type="evidence" value="ECO:0007669"/>
    <property type="project" value="UniProtKB-SubCell"/>
</dbReference>
<evidence type="ECO:0000256" key="11">
    <source>
        <dbReference type="SAM" id="MobiDB-lite"/>
    </source>
</evidence>
<feature type="transmembrane region" description="Helical" evidence="12">
    <location>
        <begin position="135"/>
        <end position="155"/>
    </location>
</feature>
<dbReference type="AlphaFoldDB" id="A0A6J8DDH7"/>
<proteinExistence type="inferred from homology"/>
<evidence type="ECO:0000259" key="13">
    <source>
        <dbReference type="PROSITE" id="PS50262"/>
    </source>
</evidence>
<feature type="transmembrane region" description="Helical" evidence="12">
    <location>
        <begin position="93"/>
        <end position="114"/>
    </location>
</feature>
<dbReference type="InterPro" id="IPR017452">
    <property type="entry name" value="GPCR_Rhodpsn_7TM"/>
</dbReference>
<dbReference type="GO" id="GO:0043410">
    <property type="term" value="P:positive regulation of MAPK cascade"/>
    <property type="evidence" value="ECO:0007669"/>
    <property type="project" value="TreeGrafter"/>
</dbReference>
<evidence type="ECO:0000256" key="9">
    <source>
        <dbReference type="ARBA" id="ARBA00023224"/>
    </source>
</evidence>
<evidence type="ECO:0000256" key="8">
    <source>
        <dbReference type="ARBA" id="ARBA00023170"/>
    </source>
</evidence>
<dbReference type="PROSITE" id="PS00237">
    <property type="entry name" value="G_PROTEIN_RECEP_F1_1"/>
    <property type="match status" value="1"/>
</dbReference>
<dbReference type="GO" id="GO:0071880">
    <property type="term" value="P:adenylate cyclase-activating adrenergic receptor signaling pathway"/>
    <property type="evidence" value="ECO:0007669"/>
    <property type="project" value="TreeGrafter"/>
</dbReference>
<gene>
    <name evidence="14" type="ORF">MCOR_39116</name>
</gene>
<dbReference type="Gene3D" id="1.20.1070.10">
    <property type="entry name" value="Rhodopsin 7-helix transmembrane proteins"/>
    <property type="match status" value="1"/>
</dbReference>
<keyword evidence="6 12" id="KW-0472">Membrane</keyword>
<feature type="transmembrane region" description="Helical" evidence="12">
    <location>
        <begin position="55"/>
        <end position="77"/>
    </location>
</feature>
<feature type="region of interest" description="Disordered" evidence="11">
    <location>
        <begin position="281"/>
        <end position="309"/>
    </location>
</feature>
<dbReference type="PROSITE" id="PS50262">
    <property type="entry name" value="G_PROTEIN_RECEP_F1_2"/>
    <property type="match status" value="1"/>
</dbReference>
<evidence type="ECO:0000256" key="1">
    <source>
        <dbReference type="ARBA" id="ARBA00004651"/>
    </source>
</evidence>
<comment type="similarity">
    <text evidence="10">Belongs to the G-protein coupled receptor 1 family.</text>
</comment>
<evidence type="ECO:0000313" key="15">
    <source>
        <dbReference type="Proteomes" id="UP000507470"/>
    </source>
</evidence>
<keyword evidence="7" id="KW-1015">Disulfide bond</keyword>
<keyword evidence="2" id="KW-1003">Cell membrane</keyword>
<keyword evidence="5 10" id="KW-0297">G-protein coupled receptor</keyword>
<keyword evidence="3 10" id="KW-0812">Transmembrane</keyword>
<evidence type="ECO:0000256" key="6">
    <source>
        <dbReference type="ARBA" id="ARBA00023136"/>
    </source>
</evidence>
<dbReference type="OrthoDB" id="10071887at2759"/>
<dbReference type="EMBL" id="CACVKT020007119">
    <property type="protein sequence ID" value="CAC5405422.1"/>
    <property type="molecule type" value="Genomic_DNA"/>
</dbReference>
<dbReference type="PRINTS" id="PR00237">
    <property type="entry name" value="GPCRRHODOPSN"/>
</dbReference>
<dbReference type="GO" id="GO:0045202">
    <property type="term" value="C:synapse"/>
    <property type="evidence" value="ECO:0007669"/>
    <property type="project" value="GOC"/>
</dbReference>
<evidence type="ECO:0000256" key="2">
    <source>
        <dbReference type="ARBA" id="ARBA00022475"/>
    </source>
</evidence>
<dbReference type="Proteomes" id="UP000507470">
    <property type="component" value="Unassembled WGS sequence"/>
</dbReference>
<protein>
    <submittedName>
        <fullName evidence="14">ADRA2A</fullName>
    </submittedName>
</protein>
<feature type="domain" description="G-protein coupled receptors family 1 profile" evidence="13">
    <location>
        <begin position="34"/>
        <end position="377"/>
    </location>
</feature>
<dbReference type="PRINTS" id="PR00243">
    <property type="entry name" value="MUSCARINICR"/>
</dbReference>
<evidence type="ECO:0000256" key="12">
    <source>
        <dbReference type="SAM" id="Phobius"/>
    </source>
</evidence>
<reference evidence="14 15" key="1">
    <citation type="submission" date="2020-06" db="EMBL/GenBank/DDBJ databases">
        <authorList>
            <person name="Li R."/>
            <person name="Bekaert M."/>
        </authorList>
    </citation>
    <scope>NUCLEOTIDE SEQUENCE [LARGE SCALE GENOMIC DNA]</scope>
    <source>
        <strain evidence="15">wild</strain>
    </source>
</reference>
<name>A0A6J8DDH7_MYTCO</name>
<feature type="compositionally biased region" description="Low complexity" evidence="11">
    <location>
        <begin position="283"/>
        <end position="297"/>
    </location>
</feature>
<feature type="transmembrane region" description="Helical" evidence="12">
    <location>
        <begin position="361"/>
        <end position="380"/>
    </location>
</feature>
<evidence type="ECO:0000256" key="3">
    <source>
        <dbReference type="ARBA" id="ARBA00022692"/>
    </source>
</evidence>
<keyword evidence="9 10" id="KW-0807">Transducer</keyword>
<dbReference type="InterPro" id="IPR000995">
    <property type="entry name" value="Musac_Ach_rcpt"/>
</dbReference>
<dbReference type="GO" id="GO:0004993">
    <property type="term" value="F:G protein-coupled serotonin receptor activity"/>
    <property type="evidence" value="ECO:0007669"/>
    <property type="project" value="UniProtKB-ARBA"/>
</dbReference>
<organism evidence="14 15">
    <name type="scientific">Mytilus coruscus</name>
    <name type="common">Sea mussel</name>
    <dbReference type="NCBI Taxonomy" id="42192"/>
    <lineage>
        <taxon>Eukaryota</taxon>
        <taxon>Metazoa</taxon>
        <taxon>Spiralia</taxon>
        <taxon>Lophotrochozoa</taxon>
        <taxon>Mollusca</taxon>
        <taxon>Bivalvia</taxon>
        <taxon>Autobranchia</taxon>
        <taxon>Pteriomorphia</taxon>
        <taxon>Mytilida</taxon>
        <taxon>Mytiloidea</taxon>
        <taxon>Mytilidae</taxon>
        <taxon>Mytilinae</taxon>
        <taxon>Mytilus</taxon>
    </lineage>
</organism>
<feature type="transmembrane region" description="Helical" evidence="12">
    <location>
        <begin position="18"/>
        <end position="43"/>
    </location>
</feature>
<evidence type="ECO:0000256" key="5">
    <source>
        <dbReference type="ARBA" id="ARBA00023040"/>
    </source>
</evidence>
<dbReference type="InterPro" id="IPR000276">
    <property type="entry name" value="GPCR_Rhodpsn"/>
</dbReference>
<dbReference type="GO" id="GO:0016907">
    <property type="term" value="F:G protein-coupled acetylcholine receptor activity"/>
    <property type="evidence" value="ECO:0007669"/>
    <property type="project" value="InterPro"/>
</dbReference>
<evidence type="ECO:0000256" key="10">
    <source>
        <dbReference type="RuleBase" id="RU000688"/>
    </source>
</evidence>
<evidence type="ECO:0000256" key="7">
    <source>
        <dbReference type="ARBA" id="ARBA00023157"/>
    </source>
</evidence>
<sequence length="396" mass="46327">MSNKTEDLPEFVPSSKNIVIIITLTTLVLVTIIGNLIVLLAFIKESKLRKEAFNYFIFNLAVTDFLVAITAMTFYTIDTVLGYWPFGPAMCAFWIYADYAMTFASVFTLTAISIDRFWSVTWPIHYRNNSTIKKTIIMIAIVWVCVFTIWTPPFIGDRLKHNEEYSCIWEPNENREFIIVVDVIGHYLPCSLMVISYVKVLAVMRKRGKIKPKIHVNVRSTRNEDHTNITTVSSINSKIQDPMINTQNQFSNDTTKSHDKNVTKNQVVFVSSSQDYRPLALDQQTSTSSSQNSQRMQRGNRWTNDTKDTTDEVKYNKSERKIFITLSYVVLSYLIFWFPFYVTWDIYAFHPDLVPPLLYTVMFWMTYINSTLNPIIYAYTNKDFRRSFWKIMRCKF</sequence>
<evidence type="ECO:0000256" key="4">
    <source>
        <dbReference type="ARBA" id="ARBA00022989"/>
    </source>
</evidence>
<accession>A0A6J8DDH7</accession>
<feature type="transmembrane region" description="Helical" evidence="12">
    <location>
        <begin position="322"/>
        <end position="341"/>
    </location>
</feature>
<comment type="subcellular location">
    <subcellularLocation>
        <location evidence="1">Cell membrane</location>
        <topology evidence="1">Multi-pass membrane protein</topology>
    </subcellularLocation>
</comment>
<keyword evidence="8 10" id="KW-0675">Receptor</keyword>
<dbReference type="PANTHER" id="PTHR24248">
    <property type="entry name" value="ADRENERGIC RECEPTOR-RELATED G-PROTEIN COUPLED RECEPTOR"/>
    <property type="match status" value="1"/>
</dbReference>
<dbReference type="SMART" id="SM01381">
    <property type="entry name" value="7TM_GPCR_Srsx"/>
    <property type="match status" value="1"/>
</dbReference>